<gene>
    <name evidence="1" type="ORF">FOPG_19545</name>
</gene>
<organism evidence="1">
    <name type="scientific">Fusarium oxysporum f. sp. conglutinans race 2 54008</name>
    <dbReference type="NCBI Taxonomy" id="1089457"/>
    <lineage>
        <taxon>Eukaryota</taxon>
        <taxon>Fungi</taxon>
        <taxon>Dikarya</taxon>
        <taxon>Ascomycota</taxon>
        <taxon>Pezizomycotina</taxon>
        <taxon>Sordariomycetes</taxon>
        <taxon>Hypocreomycetidae</taxon>
        <taxon>Hypocreales</taxon>
        <taxon>Nectriaceae</taxon>
        <taxon>Fusarium</taxon>
        <taxon>Fusarium oxysporum species complex</taxon>
    </lineage>
</organism>
<reference evidence="1" key="2">
    <citation type="submission" date="2012-05" db="EMBL/GenBank/DDBJ databases">
        <title>The Genome Annotation of Fusarium oxysporum PHW808.</title>
        <authorList>
            <consortium name="The Broad Institute Genomics Platform"/>
            <person name="Ma L.-J."/>
            <person name="Corby-Kistler H."/>
            <person name="Broz K."/>
            <person name="Gale L.R."/>
            <person name="Jonkers W."/>
            <person name="O'Donnell K."/>
            <person name="Ploetz R."/>
            <person name="Steinberg C."/>
            <person name="Schwartz D.C."/>
            <person name="VanEtten H."/>
            <person name="Zhou S."/>
            <person name="Young S.K."/>
            <person name="Zeng Q."/>
            <person name="Gargeya S."/>
            <person name="Fitzgerald M."/>
            <person name="Abouelleil A."/>
            <person name="Alvarado L."/>
            <person name="Chapman S.B."/>
            <person name="Gainer-Dewar J."/>
            <person name="Goldberg J."/>
            <person name="Griggs A."/>
            <person name="Gujja S."/>
            <person name="Hansen M."/>
            <person name="Howarth C."/>
            <person name="Imamovic A."/>
            <person name="Ireland A."/>
            <person name="Larimer J."/>
            <person name="McCowan C."/>
            <person name="Murphy C."/>
            <person name="Pearson M."/>
            <person name="Poon T.W."/>
            <person name="Priest M."/>
            <person name="Roberts A."/>
            <person name="Saif S."/>
            <person name="Shea T."/>
            <person name="Sykes S."/>
            <person name="Wortman J."/>
            <person name="Nusbaum C."/>
            <person name="Birren B."/>
        </authorList>
    </citation>
    <scope>NUCLEOTIDE SEQUENCE</scope>
    <source>
        <strain evidence="1">54008</strain>
    </source>
</reference>
<dbReference type="EMBL" id="JH659305">
    <property type="protein sequence ID" value="EXL64186.1"/>
    <property type="molecule type" value="Genomic_DNA"/>
</dbReference>
<protein>
    <submittedName>
        <fullName evidence="1">Uncharacterized protein</fullName>
    </submittedName>
</protein>
<accession>X0GWI2</accession>
<name>X0GWI2_FUSOX</name>
<dbReference type="AlphaFoldDB" id="X0GWI2"/>
<evidence type="ECO:0000313" key="1">
    <source>
        <dbReference type="EMBL" id="EXL64186.1"/>
    </source>
</evidence>
<proteinExistence type="predicted"/>
<dbReference type="Proteomes" id="UP000030676">
    <property type="component" value="Unassembled WGS sequence"/>
</dbReference>
<sequence length="43" mass="4512">MLGQSTSPMIPSRLSILFTASLSMAQAPRCSLLALTTPCNNST</sequence>
<dbReference type="HOGENOM" id="CLU_3242210_0_0_1"/>
<reference evidence="1" key="1">
    <citation type="submission" date="2011-11" db="EMBL/GenBank/DDBJ databases">
        <title>The Genome Sequence of Fusarium oxysporum PHW808.</title>
        <authorList>
            <consortium name="The Broad Institute Genome Sequencing Platform"/>
            <person name="Ma L.-J."/>
            <person name="Gale L.R."/>
            <person name="Schwartz D.C."/>
            <person name="Zhou S."/>
            <person name="Corby-Kistler H."/>
            <person name="Young S.K."/>
            <person name="Zeng Q."/>
            <person name="Gargeya S."/>
            <person name="Fitzgerald M."/>
            <person name="Haas B."/>
            <person name="Abouelleil A."/>
            <person name="Alvarado L."/>
            <person name="Arachchi H.M."/>
            <person name="Berlin A."/>
            <person name="Brown A."/>
            <person name="Chapman S.B."/>
            <person name="Chen Z."/>
            <person name="Dunbar C."/>
            <person name="Freedman E."/>
            <person name="Gearin G."/>
            <person name="Goldberg J."/>
            <person name="Griggs A."/>
            <person name="Gujja S."/>
            <person name="Heiman D."/>
            <person name="Howarth C."/>
            <person name="Larson L."/>
            <person name="Lui A."/>
            <person name="MacDonald P.J.P."/>
            <person name="Montmayeur A."/>
            <person name="Murphy C."/>
            <person name="Neiman D."/>
            <person name="Pearson M."/>
            <person name="Priest M."/>
            <person name="Roberts A."/>
            <person name="Saif S."/>
            <person name="Shea T."/>
            <person name="Shenoy N."/>
            <person name="Sisk P."/>
            <person name="Stolte C."/>
            <person name="Sykes S."/>
            <person name="Wortman J."/>
            <person name="Nusbaum C."/>
            <person name="Birren B."/>
        </authorList>
    </citation>
    <scope>NUCLEOTIDE SEQUENCE [LARGE SCALE GENOMIC DNA]</scope>
    <source>
        <strain evidence="1">54008</strain>
    </source>
</reference>